<comment type="subcellular location">
    <subcellularLocation>
        <location evidence="1 11">Cell membrane</location>
        <topology evidence="1 11">Multi-pass membrane protein</topology>
    </subcellularLocation>
</comment>
<dbReference type="PRINTS" id="PR00424">
    <property type="entry name" value="ADENOSINER"/>
</dbReference>
<organism evidence="13 14">
    <name type="scientific">Oncorhynchus mykiss</name>
    <name type="common">Rainbow trout</name>
    <name type="synonym">Salmo gairdneri</name>
    <dbReference type="NCBI Taxonomy" id="8022"/>
    <lineage>
        <taxon>Eukaryota</taxon>
        <taxon>Metazoa</taxon>
        <taxon>Chordata</taxon>
        <taxon>Craniata</taxon>
        <taxon>Vertebrata</taxon>
        <taxon>Euteleostomi</taxon>
        <taxon>Actinopterygii</taxon>
        <taxon>Neopterygii</taxon>
        <taxon>Teleostei</taxon>
        <taxon>Protacanthopterygii</taxon>
        <taxon>Salmoniformes</taxon>
        <taxon>Salmonidae</taxon>
        <taxon>Salmoninae</taxon>
        <taxon>Oncorhynchus</taxon>
    </lineage>
</organism>
<dbReference type="PANTHER" id="PTHR24246:SF1">
    <property type="entry name" value="ADENOSINE RECEPTOR A1"/>
    <property type="match status" value="1"/>
</dbReference>
<dbReference type="InterPro" id="IPR017452">
    <property type="entry name" value="GPCR_Rhodpsn_7TM"/>
</dbReference>
<keyword evidence="9 11" id="KW-0325">Glycoprotein</keyword>
<dbReference type="Pfam" id="PF00001">
    <property type="entry name" value="7tm_1"/>
    <property type="match status" value="1"/>
</dbReference>
<dbReference type="InterPro" id="IPR000276">
    <property type="entry name" value="GPCR_Rhodpsn"/>
</dbReference>
<keyword evidence="2 11" id="KW-1003">Cell membrane</keyword>
<dbReference type="GeneTree" id="ENSGT01030000234555"/>
<dbReference type="AlphaFoldDB" id="A0A8K9Y7P1"/>
<feature type="transmembrane region" description="Helical" evidence="11">
    <location>
        <begin position="151"/>
        <end position="173"/>
    </location>
</feature>
<dbReference type="Ensembl" id="ENSOMYT00000116469.1">
    <property type="protein sequence ID" value="ENSOMYP00000143737.1"/>
    <property type="gene ID" value="ENSOMYG00000007974.2"/>
</dbReference>
<dbReference type="GO" id="GO:0030425">
    <property type="term" value="C:dendrite"/>
    <property type="evidence" value="ECO:0007669"/>
    <property type="project" value="TreeGrafter"/>
</dbReference>
<reference evidence="13" key="1">
    <citation type="submission" date="2020-07" db="EMBL/GenBank/DDBJ databases">
        <title>A long reads based de novo assembly of the rainbow trout Arlee double haploid line genome.</title>
        <authorList>
            <person name="Gao G."/>
            <person name="Palti Y."/>
        </authorList>
    </citation>
    <scope>NUCLEOTIDE SEQUENCE [LARGE SCALE GENOMIC DNA]</scope>
</reference>
<dbReference type="PRINTS" id="PR00237">
    <property type="entry name" value="GPCRRHODOPSN"/>
</dbReference>
<evidence type="ECO:0000313" key="13">
    <source>
        <dbReference type="Ensembl" id="ENSOMYP00000143737.1"/>
    </source>
</evidence>
<evidence type="ECO:0000256" key="11">
    <source>
        <dbReference type="RuleBase" id="RU201114"/>
    </source>
</evidence>
<accession>A0A8K9Y7P1</accession>
<comment type="similarity">
    <text evidence="11">Belongs to the G-protein coupled receptor 1 family.</text>
</comment>
<dbReference type="Gene3D" id="1.20.1070.10">
    <property type="entry name" value="Rhodopsin 7-helix transmembrane proteins"/>
    <property type="match status" value="1"/>
</dbReference>
<proteinExistence type="inferred from homology"/>
<keyword evidence="4 11" id="KW-1133">Transmembrane helix</keyword>
<reference evidence="13" key="2">
    <citation type="submission" date="2025-08" db="UniProtKB">
        <authorList>
            <consortium name="Ensembl"/>
        </authorList>
    </citation>
    <scope>IDENTIFICATION</scope>
</reference>
<dbReference type="GO" id="GO:0045202">
    <property type="term" value="C:synapse"/>
    <property type="evidence" value="ECO:0007669"/>
    <property type="project" value="TreeGrafter"/>
</dbReference>
<keyword evidence="10 11" id="KW-0807">Transducer</keyword>
<name>A0A8K9Y7P1_ONCMY</name>
<evidence type="ECO:0000259" key="12">
    <source>
        <dbReference type="PROSITE" id="PS50262"/>
    </source>
</evidence>
<evidence type="ECO:0000256" key="2">
    <source>
        <dbReference type="ARBA" id="ARBA00022475"/>
    </source>
</evidence>
<feature type="domain" description="G-protein coupled receptors family 1 profile" evidence="12">
    <location>
        <begin position="1"/>
        <end position="171"/>
    </location>
</feature>
<evidence type="ECO:0000256" key="4">
    <source>
        <dbReference type="ARBA" id="ARBA00022989"/>
    </source>
</evidence>
<dbReference type="Proteomes" id="UP000694395">
    <property type="component" value="Chromosome 16"/>
</dbReference>
<evidence type="ECO:0000313" key="14">
    <source>
        <dbReference type="Proteomes" id="UP000694395"/>
    </source>
</evidence>
<feature type="transmembrane region" description="Helical" evidence="11">
    <location>
        <begin position="67"/>
        <end position="87"/>
    </location>
</feature>
<keyword evidence="6 11" id="KW-0472">Membrane</keyword>
<evidence type="ECO:0000256" key="1">
    <source>
        <dbReference type="ARBA" id="ARBA00004651"/>
    </source>
</evidence>
<dbReference type="PANTHER" id="PTHR24246">
    <property type="entry name" value="OLFACTORY RECEPTOR AND ADENOSINE RECEPTOR"/>
    <property type="match status" value="1"/>
</dbReference>
<keyword evidence="14" id="KW-1185">Reference proteome</keyword>
<evidence type="ECO:0000256" key="6">
    <source>
        <dbReference type="ARBA" id="ARBA00023136"/>
    </source>
</evidence>
<dbReference type="SUPFAM" id="SSF81321">
    <property type="entry name" value="Family A G protein-coupled receptor-like"/>
    <property type="match status" value="1"/>
</dbReference>
<dbReference type="InterPro" id="IPR001634">
    <property type="entry name" value="Adenosn_rcpt"/>
</dbReference>
<evidence type="ECO:0000256" key="7">
    <source>
        <dbReference type="ARBA" id="ARBA00023157"/>
    </source>
</evidence>
<dbReference type="PROSITE" id="PS50262">
    <property type="entry name" value="G_PROTEIN_RECEP_F1_2"/>
    <property type="match status" value="1"/>
</dbReference>
<keyword evidence="8 11" id="KW-0675">Receptor</keyword>
<reference evidence="13" key="3">
    <citation type="submission" date="2025-09" db="UniProtKB">
        <authorList>
            <consortium name="Ensembl"/>
        </authorList>
    </citation>
    <scope>IDENTIFICATION</scope>
</reference>
<evidence type="ECO:0000256" key="3">
    <source>
        <dbReference type="ARBA" id="ARBA00022692"/>
    </source>
</evidence>
<evidence type="ECO:0000256" key="8">
    <source>
        <dbReference type="ARBA" id="ARBA00023170"/>
    </source>
</evidence>
<evidence type="ECO:0000256" key="5">
    <source>
        <dbReference type="ARBA" id="ARBA00023040"/>
    </source>
</evidence>
<keyword evidence="7 11" id="KW-1015">Disulfide bond</keyword>
<protein>
    <recommendedName>
        <fullName evidence="12">G-protein coupled receptors family 1 profile domain-containing protein</fullName>
    </recommendedName>
</protein>
<evidence type="ECO:0000256" key="9">
    <source>
        <dbReference type="ARBA" id="ARBA00023180"/>
    </source>
</evidence>
<evidence type="ECO:0000256" key="10">
    <source>
        <dbReference type="ARBA" id="ARBA00023224"/>
    </source>
</evidence>
<feature type="transmembrane region" description="Helical" evidence="11">
    <location>
        <begin position="119"/>
        <end position="139"/>
    </location>
</feature>
<keyword evidence="3 11" id="KW-0812">Transmembrane</keyword>
<sequence>MRVVTKQRAAVAVVVCWTVAFIVGLTPMLGWNNLWRLQQNGSLNEDLIITCQFENVISMDYMVYFNFFGWVLPPLLLMLVIYTEIFYMIHKQLNKKACTTNHTDPNKYYNKELKLAKSLALVLFLFAISWLPLHIINCITLFCPTCDKPLFLIYIAILLTHGNSAVNPIVYAFRIKKFRDAFLKIWKQYFCCKDVPLPMEEYDMVKEKFNQFTFCNLHLKVIGCVVCTPFFEWECGMLLTEWKDSGAEFGNLQVL</sequence>
<dbReference type="GO" id="GO:0001609">
    <property type="term" value="F:G protein-coupled adenosine receptor activity"/>
    <property type="evidence" value="ECO:0007669"/>
    <property type="project" value="UniProtKB-UniRule"/>
</dbReference>
<feature type="transmembrane region" description="Helical" evidence="11">
    <location>
        <begin position="9"/>
        <end position="31"/>
    </location>
</feature>
<dbReference type="GO" id="GO:0005886">
    <property type="term" value="C:plasma membrane"/>
    <property type="evidence" value="ECO:0007669"/>
    <property type="project" value="UniProtKB-SubCell"/>
</dbReference>
<keyword evidence="5 11" id="KW-0297">G-protein coupled receptor</keyword>